<dbReference type="CDD" id="cd01851">
    <property type="entry name" value="GBP"/>
    <property type="match status" value="1"/>
</dbReference>
<dbReference type="eggNOG" id="KOG2037">
    <property type="taxonomic scope" value="Eukaryota"/>
</dbReference>
<dbReference type="InterPro" id="IPR015894">
    <property type="entry name" value="Guanylate-bd_N"/>
</dbReference>
<keyword evidence="5" id="KW-0812">Transmembrane</keyword>
<organism evidence="8">
    <name type="scientific">Selaginella moellendorffii</name>
    <name type="common">Spikemoss</name>
    <dbReference type="NCBI Taxonomy" id="88036"/>
    <lineage>
        <taxon>Eukaryota</taxon>
        <taxon>Viridiplantae</taxon>
        <taxon>Streptophyta</taxon>
        <taxon>Embryophyta</taxon>
        <taxon>Tracheophyta</taxon>
        <taxon>Lycopodiopsida</taxon>
        <taxon>Selaginellales</taxon>
        <taxon>Selaginellaceae</taxon>
        <taxon>Selaginella</taxon>
    </lineage>
</organism>
<dbReference type="InterPro" id="IPR003191">
    <property type="entry name" value="Guanylate-bd/ATL_C"/>
</dbReference>
<dbReference type="InterPro" id="IPR036543">
    <property type="entry name" value="Guanylate-bd_C_sf"/>
</dbReference>
<feature type="transmembrane region" description="Helical" evidence="5">
    <location>
        <begin position="575"/>
        <end position="592"/>
    </location>
</feature>
<keyword evidence="2" id="KW-0378">Hydrolase</keyword>
<dbReference type="SUPFAM" id="SSF52540">
    <property type="entry name" value="P-loop containing nucleoside triphosphate hydrolases"/>
    <property type="match status" value="1"/>
</dbReference>
<dbReference type="InterPro" id="IPR027417">
    <property type="entry name" value="P-loop_NTPase"/>
</dbReference>
<keyword evidence="5" id="KW-1133">Transmembrane helix</keyword>
<protein>
    <recommendedName>
        <fullName evidence="6">GB1/RHD3-type G domain-containing protein</fullName>
    </recommendedName>
</protein>
<feature type="transmembrane region" description="Helical" evidence="5">
    <location>
        <begin position="526"/>
        <end position="543"/>
    </location>
</feature>
<feature type="domain" description="GB1/RHD3-type G" evidence="6">
    <location>
        <begin position="75"/>
        <end position="195"/>
    </location>
</feature>
<evidence type="ECO:0000256" key="3">
    <source>
        <dbReference type="ARBA" id="ARBA00023134"/>
    </source>
</evidence>
<name>D8QWY2_SELML</name>
<keyword evidence="3" id="KW-0342">GTP-binding</keyword>
<dbReference type="EMBL" id="GL377568">
    <property type="protein sequence ID" value="EFJ35720.1"/>
    <property type="molecule type" value="Genomic_DNA"/>
</dbReference>
<dbReference type="GO" id="GO:0003924">
    <property type="term" value="F:GTPase activity"/>
    <property type="evidence" value="ECO:0000318"/>
    <property type="project" value="GO_Central"/>
</dbReference>
<keyword evidence="5" id="KW-0472">Membrane</keyword>
<dbReference type="GO" id="GO:0005525">
    <property type="term" value="F:GTP binding"/>
    <property type="evidence" value="ECO:0000318"/>
    <property type="project" value="GO_Central"/>
</dbReference>
<dbReference type="HOGENOM" id="CLU_024543_0_0_1"/>
<evidence type="ECO:0000256" key="1">
    <source>
        <dbReference type="ARBA" id="ARBA00022741"/>
    </source>
</evidence>
<keyword evidence="1" id="KW-0547">Nucleotide-binding</keyword>
<dbReference type="Gene3D" id="3.40.50.300">
    <property type="entry name" value="P-loop containing nucleotide triphosphate hydrolases"/>
    <property type="match status" value="1"/>
</dbReference>
<dbReference type="GO" id="GO:0005635">
    <property type="term" value="C:nuclear envelope"/>
    <property type="evidence" value="ECO:0007669"/>
    <property type="project" value="EnsemblPlants"/>
</dbReference>
<keyword evidence="8" id="KW-1185">Reference proteome</keyword>
<dbReference type="OMA" id="DRQSGFR"/>
<dbReference type="FunCoup" id="D8QWY2">
    <property type="interactions" value="1606"/>
</dbReference>
<feature type="transmembrane region" description="Helical" evidence="5">
    <location>
        <begin position="500"/>
        <end position="519"/>
    </location>
</feature>
<dbReference type="SUPFAM" id="SSF48340">
    <property type="entry name" value="Interferon-induced guanylate-binding protein 1 (GBP1), C-terminal domain"/>
    <property type="match status" value="1"/>
</dbReference>
<reference evidence="7 8" key="1">
    <citation type="journal article" date="2011" name="Science">
        <title>The Selaginella genome identifies genetic changes associated with the evolution of vascular plants.</title>
        <authorList>
            <person name="Banks J.A."/>
            <person name="Nishiyama T."/>
            <person name="Hasebe M."/>
            <person name="Bowman J.L."/>
            <person name="Gribskov M."/>
            <person name="dePamphilis C."/>
            <person name="Albert V.A."/>
            <person name="Aono N."/>
            <person name="Aoyama T."/>
            <person name="Ambrose B.A."/>
            <person name="Ashton N.W."/>
            <person name="Axtell M.J."/>
            <person name="Barker E."/>
            <person name="Barker M.S."/>
            <person name="Bennetzen J.L."/>
            <person name="Bonawitz N.D."/>
            <person name="Chapple C."/>
            <person name="Cheng C."/>
            <person name="Correa L.G."/>
            <person name="Dacre M."/>
            <person name="DeBarry J."/>
            <person name="Dreyer I."/>
            <person name="Elias M."/>
            <person name="Engstrom E.M."/>
            <person name="Estelle M."/>
            <person name="Feng L."/>
            <person name="Finet C."/>
            <person name="Floyd S.K."/>
            <person name="Frommer W.B."/>
            <person name="Fujita T."/>
            <person name="Gramzow L."/>
            <person name="Gutensohn M."/>
            <person name="Harholt J."/>
            <person name="Hattori M."/>
            <person name="Heyl A."/>
            <person name="Hirai T."/>
            <person name="Hiwatashi Y."/>
            <person name="Ishikawa M."/>
            <person name="Iwata M."/>
            <person name="Karol K.G."/>
            <person name="Koehler B."/>
            <person name="Kolukisaoglu U."/>
            <person name="Kubo M."/>
            <person name="Kurata T."/>
            <person name="Lalonde S."/>
            <person name="Li K."/>
            <person name="Li Y."/>
            <person name="Litt A."/>
            <person name="Lyons E."/>
            <person name="Manning G."/>
            <person name="Maruyama T."/>
            <person name="Michael T.P."/>
            <person name="Mikami K."/>
            <person name="Miyazaki S."/>
            <person name="Morinaga S."/>
            <person name="Murata T."/>
            <person name="Mueller-Roeber B."/>
            <person name="Nelson D.R."/>
            <person name="Obara M."/>
            <person name="Oguri Y."/>
            <person name="Olmstead R.G."/>
            <person name="Onodera N."/>
            <person name="Petersen B.L."/>
            <person name="Pils B."/>
            <person name="Prigge M."/>
            <person name="Rensing S.A."/>
            <person name="Riano-Pachon D.M."/>
            <person name="Roberts A.W."/>
            <person name="Sato Y."/>
            <person name="Scheller H.V."/>
            <person name="Schulz B."/>
            <person name="Schulz C."/>
            <person name="Shakirov E.V."/>
            <person name="Shibagaki N."/>
            <person name="Shinohara N."/>
            <person name="Shippen D.E."/>
            <person name="Soerensen I."/>
            <person name="Sotooka R."/>
            <person name="Sugimoto N."/>
            <person name="Sugita M."/>
            <person name="Sumikawa N."/>
            <person name="Tanurdzic M."/>
            <person name="Theissen G."/>
            <person name="Ulvskov P."/>
            <person name="Wakazuki S."/>
            <person name="Weng J.K."/>
            <person name="Willats W.W."/>
            <person name="Wipf D."/>
            <person name="Wolf P.G."/>
            <person name="Yang L."/>
            <person name="Zimmer A.D."/>
            <person name="Zhu Q."/>
            <person name="Mitros T."/>
            <person name="Hellsten U."/>
            <person name="Loque D."/>
            <person name="Otillar R."/>
            <person name="Salamov A."/>
            <person name="Schmutz J."/>
            <person name="Shapiro H."/>
            <person name="Lindquist E."/>
            <person name="Lucas S."/>
            <person name="Rokhsar D."/>
            <person name="Grigoriev I.V."/>
        </authorList>
    </citation>
    <scope>NUCLEOTIDE SEQUENCE [LARGE SCALE GENOMIC DNA]</scope>
</reference>
<dbReference type="Gramene" id="EFJ35720">
    <property type="protein sequence ID" value="EFJ35720"/>
    <property type="gene ID" value="SELMODRAFT_438593"/>
</dbReference>
<evidence type="ECO:0000313" key="7">
    <source>
        <dbReference type="EMBL" id="EFJ35720.1"/>
    </source>
</evidence>
<dbReference type="FunFam" id="3.40.50.300:FF:001063">
    <property type="entry name" value="Guanylate-binding family protein"/>
    <property type="match status" value="1"/>
</dbReference>
<proteinExistence type="inferred from homology"/>
<dbReference type="InterPro" id="IPR030386">
    <property type="entry name" value="G_GB1_RHD3_dom"/>
</dbReference>
<dbReference type="InParanoid" id="D8QWY2"/>
<dbReference type="STRING" id="88036.D8QWY2"/>
<evidence type="ECO:0000259" key="6">
    <source>
        <dbReference type="PROSITE" id="PS51715"/>
    </source>
</evidence>
<evidence type="ECO:0000256" key="5">
    <source>
        <dbReference type="SAM" id="Phobius"/>
    </source>
</evidence>
<evidence type="ECO:0000256" key="4">
    <source>
        <dbReference type="PROSITE-ProRule" id="PRU01052"/>
    </source>
</evidence>
<accession>D8QWY2</accession>
<sequence length="609" mass="69609">MELIQMLSMQARDEGEQPMGLLLRLLSLWILLLGLDRARPLEILSHQAFPVVEPDPGHTKLAISKQGLELISSIKNPISVVAVIGPYRSGKSFLLNQLLSLTCNEGFGVGHLRDTQTRGIWLWGEPMELTIGNSVTSVLFMDTEGFESIGKSNVYDDRIFALAALLSSVLIYNLPETVREADISKLSFAVELGEEFYGRVKGHAASFEPSKLLWLIQRDFLEGKTVQEMVREALQPVVNPTGDKDIDQVNRIRESLSLMAQNSTAFGLPQPHLHRTKLCEMDDSDLDPEYIKQRESLKELLRSMIRPKVVQGKTVTGKEFAAFLEQTLEALNEGEFPSAGSVVDSFNRVVIDRCMKAYNEDLSKLKLPMPEQSVEDFHQTTAAKVMLMFDKARFGRRRGDGALHLMESELSKAYALLKTDNDYASSKKCDRHYTLCENKIEEMQDLRLPSMAKFTAGLKECNQTFELSCMGPSKPSYRERLSKMMLRTKSHFVDNYNQKLFNWLVVFSLVMVVVGRFVVKFLLLEVAAWGLFVFLETYTRIFWSAELLYYNPVWQTIVAVWETTVYSPILDMDRWLIPLAWFALLAVIYWRFRRRKRAAALQSRLRHMV</sequence>
<dbReference type="Pfam" id="PF02841">
    <property type="entry name" value="GBP_C"/>
    <property type="match status" value="1"/>
</dbReference>
<comment type="similarity">
    <text evidence="4">Belongs to the TRAFAC class dynamin-like GTPase superfamily. GB1/RHD3 GTPase family.</text>
</comment>
<evidence type="ECO:0000313" key="8">
    <source>
        <dbReference type="Proteomes" id="UP000001514"/>
    </source>
</evidence>
<dbReference type="Gene3D" id="1.20.1000.10">
    <property type="entry name" value="Guanylate-binding protein, C-terminal domain"/>
    <property type="match status" value="1"/>
</dbReference>
<dbReference type="Pfam" id="PF02263">
    <property type="entry name" value="GBP"/>
    <property type="match status" value="1"/>
</dbReference>
<dbReference type="PANTHER" id="PTHR10751">
    <property type="entry name" value="GUANYLATE BINDING PROTEIN"/>
    <property type="match status" value="1"/>
</dbReference>
<dbReference type="OrthoDB" id="7788754at2759"/>
<evidence type="ECO:0000256" key="2">
    <source>
        <dbReference type="ARBA" id="ARBA00022801"/>
    </source>
</evidence>
<dbReference type="PROSITE" id="PS51715">
    <property type="entry name" value="G_GB1_RHD3"/>
    <property type="match status" value="1"/>
</dbReference>
<dbReference type="Proteomes" id="UP000001514">
    <property type="component" value="Unassembled WGS sequence"/>
</dbReference>
<dbReference type="GO" id="GO:0005783">
    <property type="term" value="C:endoplasmic reticulum"/>
    <property type="evidence" value="ECO:0007669"/>
    <property type="project" value="EnsemblPlants"/>
</dbReference>
<dbReference type="AlphaFoldDB" id="D8QWY2"/>
<gene>
    <name evidence="7" type="ORF">SELMODRAFT_438593</name>
</gene>
<dbReference type="KEGG" id="smo:SELMODRAFT_438593"/>